<accession>A0A4P6M6M8</accession>
<evidence type="ECO:0000313" key="1">
    <source>
        <dbReference type="EMBL" id="QBE99147.1"/>
    </source>
</evidence>
<dbReference type="EMBL" id="CP039126">
    <property type="protein sequence ID" value="QMW77741.1"/>
    <property type="molecule type" value="Genomic_DNA"/>
</dbReference>
<gene>
    <name evidence="2" type="ORF">E5259_09115</name>
    <name evidence="1" type="ORF">PMF13cell1_04720</name>
</gene>
<reference evidence="1 3" key="1">
    <citation type="submission" date="2019-01" db="EMBL/GenBank/DDBJ databases">
        <title>PMF-metabolizing Aryl O-demethylase.</title>
        <authorList>
            <person name="Kim M."/>
        </authorList>
    </citation>
    <scope>NUCLEOTIDE SEQUENCE [LARGE SCALE GENOMIC DNA]</scope>
    <source>
        <strain evidence="1 3">PMF1</strain>
    </source>
</reference>
<dbReference type="PIRSF" id="PIRSF021435">
    <property type="entry name" value="SpoIIIAB"/>
    <property type="match status" value="1"/>
</dbReference>
<evidence type="ECO:0000313" key="4">
    <source>
        <dbReference type="Proteomes" id="UP000515789"/>
    </source>
</evidence>
<name>A0A4P6M6M8_9FIRM</name>
<protein>
    <submittedName>
        <fullName evidence="2">Stage III sporulation protein AB</fullName>
    </submittedName>
</protein>
<dbReference type="GeneID" id="75055803"/>
<dbReference type="AlphaFoldDB" id="A0A4P6M6M8"/>
<proteinExistence type="predicted"/>
<dbReference type="EMBL" id="CP035945">
    <property type="protein sequence ID" value="QBE99147.1"/>
    <property type="molecule type" value="Genomic_DNA"/>
</dbReference>
<dbReference type="Proteomes" id="UP000515789">
    <property type="component" value="Chromosome"/>
</dbReference>
<dbReference type="KEGG" id="bpro:PMF13cell1_04720"/>
<dbReference type="RefSeq" id="WP_018596531.1">
    <property type="nucleotide sequence ID" value="NZ_AP031416.1"/>
</dbReference>
<organism evidence="1 3">
    <name type="scientific">Blautia producta</name>
    <dbReference type="NCBI Taxonomy" id="33035"/>
    <lineage>
        <taxon>Bacteria</taxon>
        <taxon>Bacillati</taxon>
        <taxon>Bacillota</taxon>
        <taxon>Clostridia</taxon>
        <taxon>Lachnospirales</taxon>
        <taxon>Lachnospiraceae</taxon>
        <taxon>Blautia</taxon>
    </lineage>
</organism>
<dbReference type="Pfam" id="PF09548">
    <property type="entry name" value="Spore_III_AB"/>
    <property type="match status" value="1"/>
</dbReference>
<evidence type="ECO:0000313" key="3">
    <source>
        <dbReference type="Proteomes" id="UP000289794"/>
    </source>
</evidence>
<dbReference type="Proteomes" id="UP000289794">
    <property type="component" value="Chromosome"/>
</dbReference>
<reference evidence="2 4" key="2">
    <citation type="submission" date="2019-04" db="EMBL/GenBank/DDBJ databases">
        <authorList>
            <person name="Schori C."/>
            <person name="Ahrens C."/>
        </authorList>
    </citation>
    <scope>NUCLEOTIDE SEQUENCE [LARGE SCALE GENOMIC DNA]</scope>
    <source>
        <strain evidence="2 4">DSM 2950</strain>
    </source>
</reference>
<dbReference type="InterPro" id="IPR014198">
    <property type="entry name" value="Spore_III_AB"/>
</dbReference>
<sequence>MLKVLGVCLVVFSCTALGFERSLRFTKRLAGLRELQRMVLLIKGEISYRKEALPEALLRAAGRLTPPFSDFLKNVAQRADAYDGILFADIFMQEAENAFRDSALTKEDKEELRQLGQYLGYLDITQQENAMALFQQELERKIQAVQAEIPVKKRLYQSLGVLGGIFLAITLI</sequence>
<evidence type="ECO:0000313" key="2">
    <source>
        <dbReference type="EMBL" id="QMW77741.1"/>
    </source>
</evidence>